<dbReference type="Proteomes" id="UP000283090">
    <property type="component" value="Unassembled WGS sequence"/>
</dbReference>
<dbReference type="Pfam" id="PF05625">
    <property type="entry name" value="PAXNEB"/>
    <property type="match status" value="1"/>
</dbReference>
<dbReference type="GeneID" id="93585571"/>
<dbReference type="GO" id="GO:0002098">
    <property type="term" value="P:tRNA wobble uridine modification"/>
    <property type="evidence" value="ECO:0007669"/>
    <property type="project" value="InterPro"/>
</dbReference>
<evidence type="ECO:0000313" key="2">
    <source>
        <dbReference type="EMBL" id="RVD84924.1"/>
    </source>
</evidence>
<feature type="region of interest" description="Disordered" evidence="1">
    <location>
        <begin position="74"/>
        <end position="112"/>
    </location>
</feature>
<feature type="region of interest" description="Disordered" evidence="1">
    <location>
        <begin position="30"/>
        <end position="49"/>
    </location>
</feature>
<dbReference type="InterPro" id="IPR008728">
    <property type="entry name" value="Elongator_complex_protein_4"/>
</dbReference>
<dbReference type="InterPro" id="IPR027417">
    <property type="entry name" value="P-loop_NTPase"/>
</dbReference>
<dbReference type="Gene3D" id="3.40.50.300">
    <property type="entry name" value="P-loop containing nucleotide triphosphate hydrolases"/>
    <property type="match status" value="1"/>
</dbReference>
<sequence>MTKSSPSSTSTDDIPQGLVKVWKAIEGKKGTGIVGSSSKGNGSGGVVGMEGGDDLAFMLTRRRMRIERFSLPVDEVDDGGDEHKAHNPSSTVGEGVGGVETGKKMHKVDLEF</sequence>
<evidence type="ECO:0000313" key="3">
    <source>
        <dbReference type="Proteomes" id="UP000283090"/>
    </source>
</evidence>
<feature type="compositionally biased region" description="Basic and acidic residues" evidence="1">
    <location>
        <begin position="101"/>
        <end position="112"/>
    </location>
</feature>
<gene>
    <name evidence="2" type="ORF">DFL_003260</name>
</gene>
<reference evidence="2 3" key="1">
    <citation type="submission" date="2019-01" db="EMBL/GenBank/DDBJ databases">
        <title>Intercellular communication is required for trap formation in the nematode-trapping fungus Duddingtonia flagrans.</title>
        <authorList>
            <person name="Youssar L."/>
            <person name="Wernet V."/>
            <person name="Hensel N."/>
            <person name="Hildebrandt H.-G."/>
            <person name="Fischer R."/>
        </authorList>
    </citation>
    <scope>NUCLEOTIDE SEQUENCE [LARGE SCALE GENOMIC DNA]</scope>
    <source>
        <strain evidence="2 3">CBS H-5679</strain>
    </source>
</reference>
<dbReference type="GO" id="GO:0033588">
    <property type="term" value="C:elongator holoenzyme complex"/>
    <property type="evidence" value="ECO:0007669"/>
    <property type="project" value="InterPro"/>
</dbReference>
<dbReference type="STRING" id="97331.A0A437A117"/>
<protein>
    <submittedName>
        <fullName evidence="2">Uncharacterized protein</fullName>
    </submittedName>
</protein>
<proteinExistence type="predicted"/>
<organism evidence="2 3">
    <name type="scientific">Arthrobotrys flagrans</name>
    <name type="common">Nematode-trapping fungus</name>
    <name type="synonym">Trichothecium flagrans</name>
    <dbReference type="NCBI Taxonomy" id="97331"/>
    <lineage>
        <taxon>Eukaryota</taxon>
        <taxon>Fungi</taxon>
        <taxon>Dikarya</taxon>
        <taxon>Ascomycota</taxon>
        <taxon>Pezizomycotina</taxon>
        <taxon>Orbiliomycetes</taxon>
        <taxon>Orbiliales</taxon>
        <taxon>Orbiliaceae</taxon>
        <taxon>Arthrobotrys</taxon>
    </lineage>
</organism>
<dbReference type="VEuPathDB" id="FungiDB:DFL_003260"/>
<dbReference type="RefSeq" id="XP_067490468.1">
    <property type="nucleotide sequence ID" value="XM_067632174.1"/>
</dbReference>
<dbReference type="UniPathway" id="UPA00988"/>
<accession>A0A437A117</accession>
<comment type="caution">
    <text evidence="2">The sequence shown here is derived from an EMBL/GenBank/DDBJ whole genome shotgun (WGS) entry which is preliminary data.</text>
</comment>
<dbReference type="EMBL" id="SAEB01000006">
    <property type="protein sequence ID" value="RVD84924.1"/>
    <property type="molecule type" value="Genomic_DNA"/>
</dbReference>
<name>A0A437A117_ARTFL</name>
<keyword evidence="3" id="KW-1185">Reference proteome</keyword>
<evidence type="ECO:0000256" key="1">
    <source>
        <dbReference type="SAM" id="MobiDB-lite"/>
    </source>
</evidence>
<dbReference type="AlphaFoldDB" id="A0A437A117"/>